<feature type="binding site" evidence="12">
    <location>
        <position position="63"/>
    </location>
    <ligand>
        <name>Ca(2+)</name>
        <dbReference type="ChEBI" id="CHEBI:29108"/>
        <label>1</label>
    </ligand>
</feature>
<dbReference type="Gene3D" id="1.10.420.10">
    <property type="entry name" value="Peroxidase, domain 2"/>
    <property type="match status" value="1"/>
</dbReference>
<dbReference type="InterPro" id="IPR000823">
    <property type="entry name" value="Peroxidase_pln"/>
</dbReference>
<feature type="signal peptide" evidence="15">
    <location>
        <begin position="1"/>
        <end position="31"/>
    </location>
</feature>
<keyword evidence="4 15" id="KW-0349">Heme</keyword>
<dbReference type="PROSITE" id="PS50873">
    <property type="entry name" value="PEROXIDASE_4"/>
    <property type="match status" value="1"/>
</dbReference>
<dbReference type="PRINTS" id="PR00461">
    <property type="entry name" value="PLPEROXIDASE"/>
</dbReference>
<keyword evidence="9 15" id="KW-0376">Hydrogen peroxide</keyword>
<dbReference type="eggNOG" id="ENOG502RUA0">
    <property type="taxonomic scope" value="Eukaryota"/>
</dbReference>
<feature type="site" description="Transition state stabilizer" evidence="13">
    <location>
        <position position="58"/>
    </location>
</feature>
<evidence type="ECO:0000256" key="4">
    <source>
        <dbReference type="ARBA" id="ARBA00022617"/>
    </source>
</evidence>
<reference evidence="18" key="3">
    <citation type="submission" date="2018-08" db="UniProtKB">
        <authorList>
            <consortium name="EnsemblPlants"/>
        </authorList>
    </citation>
    <scope>IDENTIFICATION</scope>
    <source>
        <strain evidence="18">cv. Bd21</strain>
    </source>
</reference>
<evidence type="ECO:0000256" key="2">
    <source>
        <dbReference type="ARBA" id="ARBA00006873"/>
    </source>
</evidence>
<evidence type="ECO:0000256" key="8">
    <source>
        <dbReference type="ARBA" id="ARBA00023004"/>
    </source>
</evidence>
<evidence type="ECO:0000313" key="19">
    <source>
        <dbReference type="Proteomes" id="UP000008810"/>
    </source>
</evidence>
<evidence type="ECO:0000256" key="10">
    <source>
        <dbReference type="PIRSR" id="PIRSR600823-1"/>
    </source>
</evidence>
<dbReference type="InterPro" id="IPR019794">
    <property type="entry name" value="Peroxidases_AS"/>
</dbReference>
<reference evidence="17" key="2">
    <citation type="submission" date="2017-06" db="EMBL/GenBank/DDBJ databases">
        <title>WGS assembly of Brachypodium distachyon.</title>
        <authorList>
            <consortium name="The International Brachypodium Initiative"/>
            <person name="Lucas S."/>
            <person name="Harmon-Smith M."/>
            <person name="Lail K."/>
            <person name="Tice H."/>
            <person name="Grimwood J."/>
            <person name="Bruce D."/>
            <person name="Barry K."/>
            <person name="Shu S."/>
            <person name="Lindquist E."/>
            <person name="Wang M."/>
            <person name="Pitluck S."/>
            <person name="Vogel J.P."/>
            <person name="Garvin D.F."/>
            <person name="Mockler T.C."/>
            <person name="Schmutz J."/>
            <person name="Rokhsar D."/>
            <person name="Bevan M.W."/>
        </authorList>
    </citation>
    <scope>NUCLEOTIDE SEQUENCE</scope>
    <source>
        <strain evidence="17">Bd21</strain>
    </source>
</reference>
<evidence type="ECO:0000256" key="13">
    <source>
        <dbReference type="PIRSR" id="PIRSR600823-4"/>
    </source>
</evidence>
<proteinExistence type="inferred from homology"/>
<evidence type="ECO:0000256" key="5">
    <source>
        <dbReference type="ARBA" id="ARBA00022723"/>
    </source>
</evidence>
<feature type="binding site" description="axial binding residue" evidence="12">
    <location>
        <position position="189"/>
    </location>
    <ligand>
        <name>heme b</name>
        <dbReference type="ChEBI" id="CHEBI:60344"/>
    </ligand>
    <ligandPart>
        <name>Fe</name>
        <dbReference type="ChEBI" id="CHEBI:18248"/>
    </ligandPart>
</feature>
<dbReference type="HOGENOM" id="CLU_010543_0_1_1"/>
<feature type="binding site" evidence="12">
    <location>
        <position position="72"/>
    </location>
    <ligand>
        <name>Ca(2+)</name>
        <dbReference type="ChEBI" id="CHEBI:29108"/>
        <label>1</label>
    </ligand>
</feature>
<feature type="active site" description="Proton acceptor" evidence="10">
    <location>
        <position position="62"/>
    </location>
</feature>
<dbReference type="FunFam" id="1.10.420.10:FF:000016">
    <property type="entry name" value="Peroxidase"/>
    <property type="match status" value="1"/>
</dbReference>
<dbReference type="PRINTS" id="PR00458">
    <property type="entry name" value="PEROXIDASE"/>
</dbReference>
<evidence type="ECO:0000256" key="11">
    <source>
        <dbReference type="PIRSR" id="PIRSR600823-2"/>
    </source>
</evidence>
<comment type="function">
    <text evidence="15">Removal of H(2)O(2), oxidation of toxic reductants, biosynthesis and degradation of lignin, suberization, auxin catabolism, response to environmental stresses such as wounding, pathogen attack and oxidative stress.</text>
</comment>
<protein>
    <recommendedName>
        <fullName evidence="15">Peroxidase</fullName>
        <ecNumber evidence="15">1.11.1.7</ecNumber>
    </recommendedName>
</protein>
<keyword evidence="5 12" id="KW-0479">Metal-binding</keyword>
<dbReference type="GO" id="GO:0006979">
    <property type="term" value="P:response to oxidative stress"/>
    <property type="evidence" value="ECO:0007669"/>
    <property type="project" value="UniProtKB-UniRule"/>
</dbReference>
<feature type="chain" id="PRO_5013982774" description="Peroxidase" evidence="15">
    <location>
        <begin position="32"/>
        <end position="323"/>
    </location>
</feature>
<keyword evidence="15" id="KW-0964">Secreted</keyword>
<evidence type="ECO:0000256" key="9">
    <source>
        <dbReference type="ARBA" id="ARBA00023324"/>
    </source>
</evidence>
<reference evidence="17 18" key="1">
    <citation type="journal article" date="2010" name="Nature">
        <title>Genome sequencing and analysis of the model grass Brachypodium distachyon.</title>
        <authorList>
            <consortium name="International Brachypodium Initiative"/>
        </authorList>
    </citation>
    <scope>NUCLEOTIDE SEQUENCE [LARGE SCALE GENOMIC DNA]</scope>
    <source>
        <strain evidence="17 18">Bd21</strain>
    </source>
</reference>
<name>I1HMT0_BRADI</name>
<feature type="binding site" evidence="12">
    <location>
        <position position="251"/>
    </location>
    <ligand>
        <name>Ca(2+)</name>
        <dbReference type="ChEBI" id="CHEBI:29108"/>
        <label>2</label>
    </ligand>
</feature>
<comment type="subcellular location">
    <subcellularLocation>
        <location evidence="15">Secreted</location>
    </subcellularLocation>
</comment>
<dbReference type="GO" id="GO:0042744">
    <property type="term" value="P:hydrogen peroxide catabolic process"/>
    <property type="evidence" value="ECO:0007669"/>
    <property type="project" value="UniProtKB-KW"/>
</dbReference>
<dbReference type="GO" id="GO:0009505">
    <property type="term" value="C:plant-type cell wall"/>
    <property type="evidence" value="ECO:0000318"/>
    <property type="project" value="GO_Central"/>
</dbReference>
<gene>
    <name evidence="18" type="primary">LOC104583259</name>
    <name evidence="17" type="ORF">BRADI_2g38670v3</name>
</gene>
<evidence type="ECO:0000256" key="1">
    <source>
        <dbReference type="ARBA" id="ARBA00000189"/>
    </source>
</evidence>
<keyword evidence="7 15" id="KW-0560">Oxidoreductase</keyword>
<evidence type="ECO:0000256" key="15">
    <source>
        <dbReference type="RuleBase" id="RU362060"/>
    </source>
</evidence>
<feature type="domain" description="Plant heme peroxidase family profile" evidence="16">
    <location>
        <begin position="36"/>
        <end position="323"/>
    </location>
</feature>
<dbReference type="EC" id="1.11.1.7" evidence="15"/>
<keyword evidence="6 12" id="KW-0106">Calcium</keyword>
<keyword evidence="3 15" id="KW-0575">Peroxidase</keyword>
<organism evidence="18">
    <name type="scientific">Brachypodium distachyon</name>
    <name type="common">Purple false brome</name>
    <name type="synonym">Trachynia distachya</name>
    <dbReference type="NCBI Taxonomy" id="15368"/>
    <lineage>
        <taxon>Eukaryota</taxon>
        <taxon>Viridiplantae</taxon>
        <taxon>Streptophyta</taxon>
        <taxon>Embryophyta</taxon>
        <taxon>Tracheophyta</taxon>
        <taxon>Spermatophyta</taxon>
        <taxon>Magnoliopsida</taxon>
        <taxon>Liliopsida</taxon>
        <taxon>Poales</taxon>
        <taxon>Poaceae</taxon>
        <taxon>BOP clade</taxon>
        <taxon>Pooideae</taxon>
        <taxon>Stipodae</taxon>
        <taxon>Brachypodieae</taxon>
        <taxon>Brachypodium</taxon>
    </lineage>
</organism>
<feature type="binding site" evidence="12">
    <location>
        <position position="83"/>
    </location>
    <ligand>
        <name>Ca(2+)</name>
        <dbReference type="ChEBI" id="CHEBI:29108"/>
        <label>1</label>
    </ligand>
</feature>
<dbReference type="RefSeq" id="XP_010233392.1">
    <property type="nucleotide sequence ID" value="XM_010235090.3"/>
</dbReference>
<dbReference type="GO" id="GO:0020037">
    <property type="term" value="F:heme binding"/>
    <property type="evidence" value="ECO:0007669"/>
    <property type="project" value="UniProtKB-UniRule"/>
</dbReference>
<dbReference type="PROSITE" id="PS00435">
    <property type="entry name" value="PEROXIDASE_1"/>
    <property type="match status" value="1"/>
</dbReference>
<keyword evidence="8 12" id="KW-0408">Iron</keyword>
<dbReference type="Proteomes" id="UP000008810">
    <property type="component" value="Chromosome 2"/>
</dbReference>
<accession>I1HMT0</accession>
<dbReference type="EMBL" id="CM000881">
    <property type="protein sequence ID" value="KQK07965.1"/>
    <property type="molecule type" value="Genomic_DNA"/>
</dbReference>
<dbReference type="GO" id="GO:0005576">
    <property type="term" value="C:extracellular region"/>
    <property type="evidence" value="ECO:0007669"/>
    <property type="project" value="UniProtKB-SubCell"/>
</dbReference>
<dbReference type="PANTHER" id="PTHR31235">
    <property type="entry name" value="PEROXIDASE 25-RELATED"/>
    <property type="match status" value="1"/>
</dbReference>
<evidence type="ECO:0000256" key="3">
    <source>
        <dbReference type="ARBA" id="ARBA00022559"/>
    </source>
</evidence>
<evidence type="ECO:0000259" key="16">
    <source>
        <dbReference type="PROSITE" id="PS50873"/>
    </source>
</evidence>
<feature type="binding site" evidence="12">
    <location>
        <position position="70"/>
    </location>
    <ligand>
        <name>Ca(2+)</name>
        <dbReference type="ChEBI" id="CHEBI:29108"/>
        <label>1</label>
    </ligand>
</feature>
<dbReference type="GO" id="GO:0046872">
    <property type="term" value="F:metal ion binding"/>
    <property type="evidence" value="ECO:0007669"/>
    <property type="project" value="UniProtKB-UniRule"/>
</dbReference>
<dbReference type="KEGG" id="bdi:104583259"/>
<dbReference type="GeneID" id="104583259"/>
<dbReference type="OMA" id="ASEMQQY"/>
<feature type="binding site" evidence="12">
    <location>
        <position position="68"/>
    </location>
    <ligand>
        <name>Ca(2+)</name>
        <dbReference type="ChEBI" id="CHEBI:29108"/>
        <label>1</label>
    </ligand>
</feature>
<comment type="cofactor">
    <cofactor evidence="12 15">
        <name>heme b</name>
        <dbReference type="ChEBI" id="CHEBI:60344"/>
    </cofactor>
    <text evidence="12 15">Binds 1 heme b (iron(II)-protoporphyrin IX) group per subunit.</text>
</comment>
<dbReference type="GO" id="GO:0006950">
    <property type="term" value="P:response to stress"/>
    <property type="evidence" value="ECO:0000318"/>
    <property type="project" value="GO_Central"/>
</dbReference>
<evidence type="ECO:0000313" key="17">
    <source>
        <dbReference type="EMBL" id="KQK07965.1"/>
    </source>
</evidence>
<dbReference type="Gramene" id="KQK07965">
    <property type="protein sequence ID" value="KQK07965"/>
    <property type="gene ID" value="BRADI_2g38670v3"/>
</dbReference>
<dbReference type="Gene3D" id="1.10.520.10">
    <property type="match status" value="1"/>
</dbReference>
<evidence type="ECO:0000313" key="18">
    <source>
        <dbReference type="EnsemblPlants" id="KQK07965"/>
    </source>
</evidence>
<comment type="catalytic activity">
    <reaction evidence="1 15">
        <text>2 a phenolic donor + H2O2 = 2 a phenolic radical donor + 2 H2O</text>
        <dbReference type="Rhea" id="RHEA:56136"/>
        <dbReference type="ChEBI" id="CHEBI:15377"/>
        <dbReference type="ChEBI" id="CHEBI:16240"/>
        <dbReference type="ChEBI" id="CHEBI:139520"/>
        <dbReference type="ChEBI" id="CHEBI:139521"/>
        <dbReference type="EC" id="1.11.1.7"/>
    </reaction>
</comment>
<dbReference type="InterPro" id="IPR002016">
    <property type="entry name" value="Haem_peroxidase"/>
</dbReference>
<dbReference type="GO" id="GO:0140825">
    <property type="term" value="F:lactoperoxidase activity"/>
    <property type="evidence" value="ECO:0007669"/>
    <property type="project" value="UniProtKB-EC"/>
</dbReference>
<dbReference type="EnsemblPlants" id="KQK07965">
    <property type="protein sequence ID" value="KQK07965"/>
    <property type="gene ID" value="BRADI_2g38670v3"/>
</dbReference>
<comment type="similarity">
    <text evidence="2">Belongs to the peroxidase family. Ascorbate peroxidase subfamily.</text>
</comment>
<sequence length="323" mass="34721">MAERNNKGSLLVLVALAVVVLLAAQVKPAVAGDYTTYMQNKVRDIVKANRAVAPGFIRLVFHDCWVKGCDGSVLLERADKQAEMDAPQNGGIRGLDVIQTIKDALAAFDKNVTCADAVVYAAREACYVLSDKKIEYAVDGPGSHKDALTSSMADAGALPPPFANFTDLVANFNAKGFTARDVVVLSGAHAVGQAHRPTFESRLDKSVSGRGEINGWYQGEVDRVSNASPTKAVHNNVRDLYKAEAEPGVLDNGYYKANLQNTVLFNSDWTLRTDTAAASEMQQYKDSAATWYALFGEAMARLSRLPAEGATLAVPRTKCSTAN</sequence>
<keyword evidence="14" id="KW-1015">Disulfide bond</keyword>
<evidence type="ECO:0000256" key="6">
    <source>
        <dbReference type="ARBA" id="ARBA00022837"/>
    </source>
</evidence>
<comment type="cofactor">
    <cofactor evidence="12 15">
        <name>Ca(2+)</name>
        <dbReference type="ChEBI" id="CHEBI:29108"/>
    </cofactor>
    <text evidence="12 15">Binds 2 calcium ions per subunit.</text>
</comment>
<feature type="disulfide bond" evidence="14">
    <location>
        <begin position="114"/>
        <end position="319"/>
    </location>
</feature>
<dbReference type="AlphaFoldDB" id="I1HMT0"/>
<dbReference type="FunFam" id="1.10.520.10:FF:000036">
    <property type="entry name" value="Peroxidase"/>
    <property type="match status" value="1"/>
</dbReference>
<dbReference type="InterPro" id="IPR019793">
    <property type="entry name" value="Peroxidases_heam-ligand_BS"/>
</dbReference>
<feature type="disulfide bond" evidence="14">
    <location>
        <begin position="64"/>
        <end position="69"/>
    </location>
</feature>
<dbReference type="Pfam" id="PF00141">
    <property type="entry name" value="peroxidase"/>
    <property type="match status" value="1"/>
</dbReference>
<feature type="binding site" evidence="11">
    <location>
        <position position="159"/>
    </location>
    <ligand>
        <name>substrate</name>
    </ligand>
</feature>
<keyword evidence="19" id="KW-1185">Reference proteome</keyword>
<dbReference type="SUPFAM" id="SSF48113">
    <property type="entry name" value="Heme-dependent peroxidases"/>
    <property type="match status" value="1"/>
</dbReference>
<dbReference type="InterPro" id="IPR010255">
    <property type="entry name" value="Haem_peroxidase_sf"/>
</dbReference>
<evidence type="ECO:0000256" key="14">
    <source>
        <dbReference type="PIRSR" id="PIRSR600823-5"/>
    </source>
</evidence>
<feature type="binding site" evidence="12">
    <location>
        <position position="66"/>
    </location>
    <ligand>
        <name>Ca(2+)</name>
        <dbReference type="ChEBI" id="CHEBI:29108"/>
        <label>1</label>
    </ligand>
</feature>
<dbReference type="PROSITE" id="PS00436">
    <property type="entry name" value="PEROXIDASE_2"/>
    <property type="match status" value="1"/>
</dbReference>
<comment type="similarity">
    <text evidence="15">Belongs to the peroxidase family. Classical plant (class III) peroxidase subfamily.</text>
</comment>
<evidence type="ECO:0000256" key="7">
    <source>
        <dbReference type="ARBA" id="ARBA00023002"/>
    </source>
</evidence>
<dbReference type="OrthoDB" id="2113341at2759"/>
<dbReference type="GO" id="GO:0004601">
    <property type="term" value="F:peroxidase activity"/>
    <property type="evidence" value="ECO:0000318"/>
    <property type="project" value="GO_Central"/>
</dbReference>
<evidence type="ECO:0000256" key="12">
    <source>
        <dbReference type="PIRSR" id="PIRSR600823-3"/>
    </source>
</evidence>
<keyword evidence="15" id="KW-0732">Signal</keyword>